<dbReference type="RefSeq" id="WP_345026660.1">
    <property type="nucleotide sequence ID" value="NZ_BAABEY010000005.1"/>
</dbReference>
<dbReference type="InterPro" id="IPR000887">
    <property type="entry name" value="Aldlse_KDPG_KHG"/>
</dbReference>
<evidence type="ECO:0000313" key="6">
    <source>
        <dbReference type="EMBL" id="GAA4433435.1"/>
    </source>
</evidence>
<comment type="subunit">
    <text evidence="3">Homotrimer.</text>
</comment>
<name>A0ABP8LQX8_9BACT</name>
<comment type="similarity">
    <text evidence="2">Belongs to the KHG/KDPG aldolase family.</text>
</comment>
<comment type="pathway">
    <text evidence="1">Carbohydrate acid metabolism.</text>
</comment>
<dbReference type="SUPFAM" id="SSF51569">
    <property type="entry name" value="Aldolase"/>
    <property type="match status" value="1"/>
</dbReference>
<gene>
    <name evidence="6" type="ORF">GCM10023091_06990</name>
</gene>
<evidence type="ECO:0000256" key="5">
    <source>
        <dbReference type="ARBA" id="ARBA00023277"/>
    </source>
</evidence>
<dbReference type="Pfam" id="PF01081">
    <property type="entry name" value="Aldolase"/>
    <property type="match status" value="1"/>
</dbReference>
<sequence>MTQNKKEAILQTLQHDGILPLFYHPDFEVAKAVLKAAYDGGSRIFEFTNRGEGALEVFKPLVAYAKAELPGLWLGIGTVYDALTAKVFIDNGADFVVQPIFNAAVGTVCQEAGIPWFPGVSTLTEIYNARLSGADIVKLFPGDVLGSKFIKAIKGPMSDARIVVTGGVKPTHESLKEWFDAGAYAVGLGSNLFPKDLIETGNFEQITGLVRDSLAIAANVRQR</sequence>
<protein>
    <submittedName>
        <fullName evidence="6">Bifunctional 4-hydroxy-2-oxoglutarate aldolase/2-dehydro-3-deoxy-phosphogluconate aldolase</fullName>
    </submittedName>
</protein>
<dbReference type="Proteomes" id="UP001501508">
    <property type="component" value="Unassembled WGS sequence"/>
</dbReference>
<dbReference type="EMBL" id="BAABEY010000005">
    <property type="protein sequence ID" value="GAA4433435.1"/>
    <property type="molecule type" value="Genomic_DNA"/>
</dbReference>
<evidence type="ECO:0000256" key="2">
    <source>
        <dbReference type="ARBA" id="ARBA00006906"/>
    </source>
</evidence>
<evidence type="ECO:0000313" key="7">
    <source>
        <dbReference type="Proteomes" id="UP001501508"/>
    </source>
</evidence>
<dbReference type="CDD" id="cd00452">
    <property type="entry name" value="KDPG_aldolase"/>
    <property type="match status" value="1"/>
</dbReference>
<keyword evidence="5" id="KW-0119">Carbohydrate metabolism</keyword>
<dbReference type="PANTHER" id="PTHR30246">
    <property type="entry name" value="2-KETO-3-DEOXY-6-PHOSPHOGLUCONATE ALDOLASE"/>
    <property type="match status" value="1"/>
</dbReference>
<evidence type="ECO:0000256" key="4">
    <source>
        <dbReference type="ARBA" id="ARBA00023239"/>
    </source>
</evidence>
<evidence type="ECO:0000256" key="3">
    <source>
        <dbReference type="ARBA" id="ARBA00011233"/>
    </source>
</evidence>
<comment type="caution">
    <text evidence="6">The sequence shown here is derived from an EMBL/GenBank/DDBJ whole genome shotgun (WGS) entry which is preliminary data.</text>
</comment>
<dbReference type="InterPro" id="IPR013785">
    <property type="entry name" value="Aldolase_TIM"/>
</dbReference>
<reference evidence="7" key="1">
    <citation type="journal article" date="2019" name="Int. J. Syst. Evol. Microbiol.">
        <title>The Global Catalogue of Microorganisms (GCM) 10K type strain sequencing project: providing services to taxonomists for standard genome sequencing and annotation.</title>
        <authorList>
            <consortium name="The Broad Institute Genomics Platform"/>
            <consortium name="The Broad Institute Genome Sequencing Center for Infectious Disease"/>
            <person name="Wu L."/>
            <person name="Ma J."/>
        </authorList>
    </citation>
    <scope>NUCLEOTIDE SEQUENCE [LARGE SCALE GENOMIC DNA]</scope>
    <source>
        <strain evidence="7">JCM 31920</strain>
    </source>
</reference>
<proteinExistence type="inferred from homology"/>
<dbReference type="Gene3D" id="3.20.20.70">
    <property type="entry name" value="Aldolase class I"/>
    <property type="match status" value="1"/>
</dbReference>
<evidence type="ECO:0000256" key="1">
    <source>
        <dbReference type="ARBA" id="ARBA00004761"/>
    </source>
</evidence>
<organism evidence="6 7">
    <name type="scientific">Ravibacter arvi</name>
    <dbReference type="NCBI Taxonomy" id="2051041"/>
    <lineage>
        <taxon>Bacteria</taxon>
        <taxon>Pseudomonadati</taxon>
        <taxon>Bacteroidota</taxon>
        <taxon>Cytophagia</taxon>
        <taxon>Cytophagales</taxon>
        <taxon>Spirosomataceae</taxon>
        <taxon>Ravibacter</taxon>
    </lineage>
</organism>
<accession>A0ABP8LQX8</accession>
<keyword evidence="4" id="KW-0456">Lyase</keyword>
<dbReference type="NCBIfam" id="NF005499">
    <property type="entry name" value="PRK07114.1"/>
    <property type="match status" value="1"/>
</dbReference>
<dbReference type="PANTHER" id="PTHR30246:SF1">
    <property type="entry name" value="2-DEHYDRO-3-DEOXY-6-PHOSPHOGALACTONATE ALDOLASE-RELATED"/>
    <property type="match status" value="1"/>
</dbReference>
<keyword evidence="7" id="KW-1185">Reference proteome</keyword>